<evidence type="ECO:0000256" key="2">
    <source>
        <dbReference type="ARBA" id="ARBA00005236"/>
    </source>
</evidence>
<dbReference type="EMBL" id="JAFMYW010000013">
    <property type="protein sequence ID" value="MBO0952815.1"/>
    <property type="molecule type" value="Genomic_DNA"/>
</dbReference>
<evidence type="ECO:0000256" key="1">
    <source>
        <dbReference type="ARBA" id="ARBA00004651"/>
    </source>
</evidence>
<evidence type="ECO:0000256" key="7">
    <source>
        <dbReference type="SAM" id="Phobius"/>
    </source>
</evidence>
<feature type="transmembrane region" description="Helical" evidence="7">
    <location>
        <begin position="20"/>
        <end position="46"/>
    </location>
</feature>
<reference evidence="10 11" key="1">
    <citation type="submission" date="2021-03" db="EMBL/GenBank/DDBJ databases">
        <title>Fibrella sp. HMF5405 genome sequencing and assembly.</title>
        <authorList>
            <person name="Kang H."/>
            <person name="Kim H."/>
            <person name="Bae S."/>
            <person name="Joh K."/>
        </authorList>
    </citation>
    <scope>NUCLEOTIDE SEQUENCE [LARGE SCALE GENOMIC DNA]</scope>
    <source>
        <strain evidence="10 11">HMF5405</strain>
    </source>
</reference>
<comment type="subcellular location">
    <subcellularLocation>
        <location evidence="1">Cell membrane</location>
        <topology evidence="1">Multi-pass membrane protein</topology>
    </subcellularLocation>
</comment>
<dbReference type="InterPro" id="IPR051447">
    <property type="entry name" value="Lipoprotein-release_system"/>
</dbReference>
<keyword evidence="11" id="KW-1185">Reference proteome</keyword>
<dbReference type="InterPro" id="IPR003838">
    <property type="entry name" value="ABC3_permease_C"/>
</dbReference>
<dbReference type="PANTHER" id="PTHR30489:SF0">
    <property type="entry name" value="LIPOPROTEIN-RELEASING SYSTEM TRANSMEMBRANE PROTEIN LOLE"/>
    <property type="match status" value="1"/>
</dbReference>
<proteinExistence type="inferred from homology"/>
<evidence type="ECO:0000259" key="9">
    <source>
        <dbReference type="Pfam" id="PF12704"/>
    </source>
</evidence>
<gene>
    <name evidence="10" type="ORF">J2I46_29830</name>
</gene>
<name>A0ABS3JS13_9BACT</name>
<feature type="transmembrane region" description="Helical" evidence="7">
    <location>
        <begin position="377"/>
        <end position="396"/>
    </location>
</feature>
<evidence type="ECO:0000313" key="11">
    <source>
        <dbReference type="Proteomes" id="UP000664628"/>
    </source>
</evidence>
<evidence type="ECO:0000256" key="4">
    <source>
        <dbReference type="ARBA" id="ARBA00022692"/>
    </source>
</evidence>
<keyword evidence="6 7" id="KW-0472">Membrane</keyword>
<evidence type="ECO:0000256" key="3">
    <source>
        <dbReference type="ARBA" id="ARBA00022475"/>
    </source>
</evidence>
<comment type="similarity">
    <text evidence="2">Belongs to the ABC-4 integral membrane protein family. LolC/E subfamily.</text>
</comment>
<dbReference type="InterPro" id="IPR025857">
    <property type="entry name" value="MacB_PCD"/>
</dbReference>
<dbReference type="Proteomes" id="UP000664628">
    <property type="component" value="Unassembled WGS sequence"/>
</dbReference>
<sequence>MNLPAFIARRYFFSRRKRSFISWLSLLAMLGVGVGTMALVVVLSVFNGMEELNRQLFKSVEADLTIRPAKGKRFEAKPALIRQLRQLPGVRVLTGVAIDNALARYGDSQTVVRVKGVDSTYSQRHQLDSVMVEGRQVLTRNGYNFAIVAEGVRNNLTITPEDPLTPLELLFPDRNRKLSSLSPDAFRQQRLNVSGVFFIEATNYDDLVLIPLQVARELLGYTPDEYTNLEIELTPGTDELALQATMQTLVGNNLQVRTRDEMNPDLFRAIRIEKLFVTLTLAFIILVASINTFFSLSMLVLEKKADIGIMGAMGAEPGLIRRIFLLEGAIISLTGATVGLVAGLALCYAQERYGLVGFGTTSAIVDAYPVKVRSNDLIVTVLIVLVVTALTSLFPAQRAAQQLVAARK</sequence>
<dbReference type="RefSeq" id="WP_207332765.1">
    <property type="nucleotide sequence ID" value="NZ_JAFMYW010000013.1"/>
</dbReference>
<feature type="domain" description="MacB-like periplasmic core" evidence="9">
    <location>
        <begin position="25"/>
        <end position="248"/>
    </location>
</feature>
<evidence type="ECO:0000256" key="6">
    <source>
        <dbReference type="ARBA" id="ARBA00023136"/>
    </source>
</evidence>
<keyword evidence="5 7" id="KW-1133">Transmembrane helix</keyword>
<keyword evidence="3" id="KW-1003">Cell membrane</keyword>
<feature type="transmembrane region" description="Helical" evidence="7">
    <location>
        <begin position="322"/>
        <end position="346"/>
    </location>
</feature>
<evidence type="ECO:0000259" key="8">
    <source>
        <dbReference type="Pfam" id="PF02687"/>
    </source>
</evidence>
<evidence type="ECO:0000256" key="5">
    <source>
        <dbReference type="ARBA" id="ARBA00022989"/>
    </source>
</evidence>
<dbReference type="Pfam" id="PF02687">
    <property type="entry name" value="FtsX"/>
    <property type="match status" value="1"/>
</dbReference>
<accession>A0ABS3JS13</accession>
<comment type="caution">
    <text evidence="10">The sequence shown here is derived from an EMBL/GenBank/DDBJ whole genome shotgun (WGS) entry which is preliminary data.</text>
</comment>
<feature type="transmembrane region" description="Helical" evidence="7">
    <location>
        <begin position="275"/>
        <end position="301"/>
    </location>
</feature>
<evidence type="ECO:0000313" key="10">
    <source>
        <dbReference type="EMBL" id="MBO0952815.1"/>
    </source>
</evidence>
<dbReference type="PANTHER" id="PTHR30489">
    <property type="entry name" value="LIPOPROTEIN-RELEASING SYSTEM TRANSMEMBRANE PROTEIN LOLE"/>
    <property type="match status" value="1"/>
</dbReference>
<protein>
    <submittedName>
        <fullName evidence="10">ABC transporter permease</fullName>
    </submittedName>
</protein>
<dbReference type="Pfam" id="PF12704">
    <property type="entry name" value="MacB_PCD"/>
    <property type="match status" value="1"/>
</dbReference>
<organism evidence="10 11">
    <name type="scientific">Fibrella forsythiae</name>
    <dbReference type="NCBI Taxonomy" id="2817061"/>
    <lineage>
        <taxon>Bacteria</taxon>
        <taxon>Pseudomonadati</taxon>
        <taxon>Bacteroidota</taxon>
        <taxon>Cytophagia</taxon>
        <taxon>Cytophagales</taxon>
        <taxon>Spirosomataceae</taxon>
        <taxon>Fibrella</taxon>
    </lineage>
</organism>
<feature type="domain" description="ABC3 transporter permease C-terminal" evidence="8">
    <location>
        <begin position="281"/>
        <end position="400"/>
    </location>
</feature>
<keyword evidence="4 7" id="KW-0812">Transmembrane</keyword>